<feature type="region of interest" description="Disordered" evidence="1">
    <location>
        <begin position="1"/>
        <end position="24"/>
    </location>
</feature>
<evidence type="ECO:0000313" key="3">
    <source>
        <dbReference type="Proteomes" id="UP001172155"/>
    </source>
</evidence>
<organism evidence="2 3">
    <name type="scientific">Schizothecium vesticola</name>
    <dbReference type="NCBI Taxonomy" id="314040"/>
    <lineage>
        <taxon>Eukaryota</taxon>
        <taxon>Fungi</taxon>
        <taxon>Dikarya</taxon>
        <taxon>Ascomycota</taxon>
        <taxon>Pezizomycotina</taxon>
        <taxon>Sordariomycetes</taxon>
        <taxon>Sordariomycetidae</taxon>
        <taxon>Sordariales</taxon>
        <taxon>Schizotheciaceae</taxon>
        <taxon>Schizothecium</taxon>
    </lineage>
</organism>
<proteinExistence type="predicted"/>
<name>A0AA40F2U8_9PEZI</name>
<dbReference type="AlphaFoldDB" id="A0AA40F2U8"/>
<reference evidence="2" key="1">
    <citation type="submission" date="2023-06" db="EMBL/GenBank/DDBJ databases">
        <title>Genome-scale phylogeny and comparative genomics of the fungal order Sordariales.</title>
        <authorList>
            <consortium name="Lawrence Berkeley National Laboratory"/>
            <person name="Hensen N."/>
            <person name="Bonometti L."/>
            <person name="Westerberg I."/>
            <person name="Brannstrom I.O."/>
            <person name="Guillou S."/>
            <person name="Cros-Aarteil S."/>
            <person name="Calhoun S."/>
            <person name="Haridas S."/>
            <person name="Kuo A."/>
            <person name="Mondo S."/>
            <person name="Pangilinan J."/>
            <person name="Riley R."/>
            <person name="LaButti K."/>
            <person name="Andreopoulos B."/>
            <person name="Lipzen A."/>
            <person name="Chen C."/>
            <person name="Yanf M."/>
            <person name="Daum C."/>
            <person name="Ng V."/>
            <person name="Clum A."/>
            <person name="Steindorff A."/>
            <person name="Ohm R."/>
            <person name="Martin F."/>
            <person name="Silar P."/>
            <person name="Natvig D."/>
            <person name="Lalanne C."/>
            <person name="Gautier V."/>
            <person name="Ament-velasquez S.L."/>
            <person name="Kruys A."/>
            <person name="Hutchinson M.I."/>
            <person name="Powell A.J."/>
            <person name="Barry K."/>
            <person name="Miller A.N."/>
            <person name="Grigoriev I.V."/>
            <person name="Debuchy R."/>
            <person name="Gladieux P."/>
            <person name="Thoren M.H."/>
            <person name="Johannesson H."/>
        </authorList>
    </citation>
    <scope>NUCLEOTIDE SEQUENCE</scope>
    <source>
        <strain evidence="2">SMH3187-1</strain>
    </source>
</reference>
<feature type="compositionally biased region" description="Basic and acidic residues" evidence="1">
    <location>
        <begin position="14"/>
        <end position="24"/>
    </location>
</feature>
<gene>
    <name evidence="2" type="ORF">B0T18DRAFT_121412</name>
</gene>
<evidence type="ECO:0000313" key="2">
    <source>
        <dbReference type="EMBL" id="KAK0750056.1"/>
    </source>
</evidence>
<keyword evidence="3" id="KW-1185">Reference proteome</keyword>
<dbReference type="Proteomes" id="UP001172155">
    <property type="component" value="Unassembled WGS sequence"/>
</dbReference>
<feature type="region of interest" description="Disordered" evidence="1">
    <location>
        <begin position="78"/>
        <end position="131"/>
    </location>
</feature>
<sequence length="180" mass="20096">MCVLDSTDASGWSEHAKPQTKDNVRENKELGLVISTPASQKDWNIISESCVFSLSWSPAFSTLTHDLADLSQSILLSTTPPALPDQPPTRKRSSSEDVNTSHPSASSARPHDHVRPAHQRRAFHAHAPSRPHAPRGGFWRRVLWILHRWRTLVQGSSGGERRMMGLENMEADCEDCFRPG</sequence>
<feature type="compositionally biased region" description="Basic residues" evidence="1">
    <location>
        <begin position="116"/>
        <end position="131"/>
    </location>
</feature>
<accession>A0AA40F2U8</accession>
<evidence type="ECO:0000256" key="1">
    <source>
        <dbReference type="SAM" id="MobiDB-lite"/>
    </source>
</evidence>
<dbReference type="EMBL" id="JAUKUD010000003">
    <property type="protein sequence ID" value="KAK0750056.1"/>
    <property type="molecule type" value="Genomic_DNA"/>
</dbReference>
<feature type="compositionally biased region" description="Polar residues" evidence="1">
    <location>
        <begin position="96"/>
        <end position="107"/>
    </location>
</feature>
<comment type="caution">
    <text evidence="2">The sequence shown here is derived from an EMBL/GenBank/DDBJ whole genome shotgun (WGS) entry which is preliminary data.</text>
</comment>
<protein>
    <submittedName>
        <fullName evidence="2">Uncharacterized protein</fullName>
    </submittedName>
</protein>